<dbReference type="AlphaFoldDB" id="A0A0F9CSV7"/>
<comment type="caution">
    <text evidence="1">The sequence shown here is derived from an EMBL/GenBank/DDBJ whole genome shotgun (WGS) entry which is preliminary data.</text>
</comment>
<reference evidence="1" key="1">
    <citation type="journal article" date="2015" name="Nature">
        <title>Complex archaea that bridge the gap between prokaryotes and eukaryotes.</title>
        <authorList>
            <person name="Spang A."/>
            <person name="Saw J.H."/>
            <person name="Jorgensen S.L."/>
            <person name="Zaremba-Niedzwiedzka K."/>
            <person name="Martijn J."/>
            <person name="Lind A.E."/>
            <person name="van Eijk R."/>
            <person name="Schleper C."/>
            <person name="Guy L."/>
            <person name="Ettema T.J."/>
        </authorList>
    </citation>
    <scope>NUCLEOTIDE SEQUENCE</scope>
</reference>
<organism evidence="1">
    <name type="scientific">marine sediment metagenome</name>
    <dbReference type="NCBI Taxonomy" id="412755"/>
    <lineage>
        <taxon>unclassified sequences</taxon>
        <taxon>metagenomes</taxon>
        <taxon>ecological metagenomes</taxon>
    </lineage>
</organism>
<protein>
    <submittedName>
        <fullName evidence="1">Uncharacterized protein</fullName>
    </submittedName>
</protein>
<feature type="non-terminal residue" evidence="1">
    <location>
        <position position="1"/>
    </location>
</feature>
<proteinExistence type="predicted"/>
<evidence type="ECO:0000313" key="1">
    <source>
        <dbReference type="EMBL" id="KKK99676.1"/>
    </source>
</evidence>
<name>A0A0F9CSV7_9ZZZZ</name>
<accession>A0A0F9CSV7</accession>
<sequence>FKGDTGGETATDWIDAEDTNITQAKNSNFRIRIHFHESGNAAGDVTPLLEYKTASGNACANTTGWTTITTATTNAFALVDSSQFVEAVATTEQLSSFGGIGFVAGELLDQTNPGTIITIGAKNESEYVWNMKATDNAVDGTAYIFRVSNNGTNLTNYNACPQVTVPAGNAPPVVSNVALDGGTAITLTENTTKAVSATADVSDPNGADDIISATSTIYRSGVGAGCTADDENCYKIASCTFSGATSTVTCTANIQFFADPTDASSTAYSAQDWQAEITVTDSASATGASSTLSGVELNTLWAIDITATINYGAVSPTADTGSTNQSVTVTNTGNAAIDIEASGTDITLGGSTIGVANQKYATSTFTYSSCTICTALSSTPAAYEVDLLKPTSATPVTDLIYWGLAVPNGTAQGVHSGTNTFTAIGD</sequence>
<dbReference type="EMBL" id="LAZR01045102">
    <property type="protein sequence ID" value="KKK99676.1"/>
    <property type="molecule type" value="Genomic_DNA"/>
</dbReference>
<gene>
    <name evidence="1" type="ORF">LCGC14_2630350</name>
</gene>